<evidence type="ECO:0000256" key="3">
    <source>
        <dbReference type="ARBA" id="ARBA00023015"/>
    </source>
</evidence>
<evidence type="ECO:0000256" key="1">
    <source>
        <dbReference type="ARBA" id="ARBA00005384"/>
    </source>
</evidence>
<dbReference type="GO" id="GO:0003677">
    <property type="term" value="F:DNA binding"/>
    <property type="evidence" value="ECO:0007669"/>
    <property type="project" value="UniProtKB-KW"/>
</dbReference>
<keyword evidence="4" id="KW-0238">DNA-binding</keyword>
<keyword evidence="3" id="KW-0805">Transcription regulation</keyword>
<keyword evidence="2" id="KW-0663">Pyridoxal phosphate</keyword>
<feature type="domain" description="HTH gntR-type" evidence="7">
    <location>
        <begin position="19"/>
        <end position="87"/>
    </location>
</feature>
<evidence type="ECO:0000256" key="4">
    <source>
        <dbReference type="ARBA" id="ARBA00023125"/>
    </source>
</evidence>
<keyword evidence="9" id="KW-1185">Reference proteome</keyword>
<dbReference type="Proteomes" id="UP000076947">
    <property type="component" value="Unassembled WGS sequence"/>
</dbReference>
<keyword evidence="5" id="KW-0804">Transcription</keyword>
<dbReference type="InterPro" id="IPR015424">
    <property type="entry name" value="PyrdxlP-dep_Trfase"/>
</dbReference>
<feature type="region of interest" description="Disordered" evidence="6">
    <location>
        <begin position="92"/>
        <end position="129"/>
    </location>
</feature>
<proteinExistence type="inferred from homology"/>
<protein>
    <submittedName>
        <fullName evidence="8">GntR family transcriptional regulator</fullName>
    </submittedName>
</protein>
<dbReference type="RefSeq" id="WP_066840165.1">
    <property type="nucleotide sequence ID" value="NZ_LSTQ01000023.1"/>
</dbReference>
<dbReference type="CDD" id="cd07377">
    <property type="entry name" value="WHTH_GntR"/>
    <property type="match status" value="1"/>
</dbReference>
<dbReference type="GO" id="GO:0003700">
    <property type="term" value="F:DNA-binding transcription factor activity"/>
    <property type="evidence" value="ECO:0007669"/>
    <property type="project" value="InterPro"/>
</dbReference>
<dbReference type="Gene3D" id="1.10.10.10">
    <property type="entry name" value="Winged helix-like DNA-binding domain superfamily/Winged helix DNA-binding domain"/>
    <property type="match status" value="1"/>
</dbReference>
<dbReference type="PANTHER" id="PTHR46577">
    <property type="entry name" value="HTH-TYPE TRANSCRIPTIONAL REGULATORY PROTEIN GABR"/>
    <property type="match status" value="1"/>
</dbReference>
<comment type="similarity">
    <text evidence="1">In the C-terminal section; belongs to the class-I pyridoxal-phosphate-dependent aminotransferase family.</text>
</comment>
<gene>
    <name evidence="8" type="ORF">AYJ05_04550</name>
</gene>
<dbReference type="OrthoDB" id="199743at2"/>
<accession>A0A177ID31</accession>
<dbReference type="SMART" id="SM00345">
    <property type="entry name" value="HTH_GNTR"/>
    <property type="match status" value="1"/>
</dbReference>
<dbReference type="PRINTS" id="PR00035">
    <property type="entry name" value="HTHGNTR"/>
</dbReference>
<evidence type="ECO:0000256" key="5">
    <source>
        <dbReference type="ARBA" id="ARBA00023163"/>
    </source>
</evidence>
<dbReference type="InterPro" id="IPR036390">
    <property type="entry name" value="WH_DNA-bd_sf"/>
</dbReference>
<dbReference type="Pfam" id="PF00392">
    <property type="entry name" value="GntR"/>
    <property type="match status" value="1"/>
</dbReference>
<evidence type="ECO:0000256" key="6">
    <source>
        <dbReference type="SAM" id="MobiDB-lite"/>
    </source>
</evidence>
<dbReference type="SUPFAM" id="SSF46785">
    <property type="entry name" value="Winged helix' DNA-binding domain"/>
    <property type="match status" value="1"/>
</dbReference>
<organism evidence="8 9">
    <name type="scientific">Corynebacterium stationis</name>
    <dbReference type="NCBI Taxonomy" id="1705"/>
    <lineage>
        <taxon>Bacteria</taxon>
        <taxon>Bacillati</taxon>
        <taxon>Actinomycetota</taxon>
        <taxon>Actinomycetes</taxon>
        <taxon>Mycobacteriales</taxon>
        <taxon>Corynebacteriaceae</taxon>
        <taxon>Corynebacterium</taxon>
    </lineage>
</organism>
<dbReference type="CDD" id="cd00609">
    <property type="entry name" value="AAT_like"/>
    <property type="match status" value="1"/>
</dbReference>
<dbReference type="EMBL" id="LSTQ01000023">
    <property type="protein sequence ID" value="OAH26702.1"/>
    <property type="molecule type" value="Genomic_DNA"/>
</dbReference>
<dbReference type="InterPro" id="IPR036388">
    <property type="entry name" value="WH-like_DNA-bd_sf"/>
</dbReference>
<dbReference type="InterPro" id="IPR015421">
    <property type="entry name" value="PyrdxlP-dep_Trfase_major"/>
</dbReference>
<name>A0A177ID31_9CORY</name>
<dbReference type="SUPFAM" id="SSF53383">
    <property type="entry name" value="PLP-dependent transferases"/>
    <property type="match status" value="1"/>
</dbReference>
<evidence type="ECO:0000313" key="8">
    <source>
        <dbReference type="EMBL" id="OAH26702.1"/>
    </source>
</evidence>
<dbReference type="InterPro" id="IPR051446">
    <property type="entry name" value="HTH_trans_reg/aminotransferase"/>
</dbReference>
<reference evidence="9" key="1">
    <citation type="submission" date="2016-02" db="EMBL/GenBank/DDBJ databases">
        <authorList>
            <person name="Kaur G."/>
            <person name="Nair G.R."/>
            <person name="Mayilraj S."/>
        </authorList>
    </citation>
    <scope>NUCLEOTIDE SEQUENCE [LARGE SCALE GENOMIC DNA]</scope>
    <source>
        <strain evidence="9">GA-15</strain>
    </source>
</reference>
<dbReference type="AlphaFoldDB" id="A0A177ID31"/>
<evidence type="ECO:0000313" key="9">
    <source>
        <dbReference type="Proteomes" id="UP000076947"/>
    </source>
</evidence>
<comment type="caution">
    <text evidence="8">The sequence shown here is derived from an EMBL/GenBank/DDBJ whole genome shotgun (WGS) entry which is preliminary data.</text>
</comment>
<dbReference type="PANTHER" id="PTHR46577:SF1">
    <property type="entry name" value="HTH-TYPE TRANSCRIPTIONAL REGULATORY PROTEIN GABR"/>
    <property type="match status" value="1"/>
</dbReference>
<dbReference type="InterPro" id="IPR000524">
    <property type="entry name" value="Tscrpt_reg_HTH_GntR"/>
</dbReference>
<dbReference type="STRING" id="1705.CA21670_00475"/>
<dbReference type="Gene3D" id="3.40.640.10">
    <property type="entry name" value="Type I PLP-dependent aspartate aminotransferase-like (Major domain)"/>
    <property type="match status" value="1"/>
</dbReference>
<evidence type="ECO:0000256" key="2">
    <source>
        <dbReference type="ARBA" id="ARBA00022898"/>
    </source>
</evidence>
<evidence type="ECO:0000259" key="7">
    <source>
        <dbReference type="PROSITE" id="PS50949"/>
    </source>
</evidence>
<dbReference type="PROSITE" id="PS50949">
    <property type="entry name" value="HTH_GNTR"/>
    <property type="match status" value="1"/>
</dbReference>
<sequence length="468" mass="50733">MRSDLVSALPLALDAQQAIPIPTQLTAQIRQLIAEQVLSPGDHIPSTRALAKQLGVSRGSVVTAYDQLAAEGYIVTAHGSGTTINPGLHLLKPKELESPKPSAPRSSAQTAQPRARPHSQILNLDPGVPDTSTLIDSAWRASWRKASSNPPAQRPAQGLMDLRIEIAEHLRRMRGLVVDPSRIIVTAGAREGLALLLQTFNEPAHIGVESPGYPSLRRVPQALGHHTVDLPADSTGLVINGLPHDLDAVLVTPSHQYPYGGSLPADRRTELVSWAEHTDTLLIEDDFDSELRYVGMPLPPLTSLAPERTILLGTFSSVISPHISCGYLVAPTSWSTQLTELRSVLGQPVSAITQAAVANFLNTGALRRRTQRLRRVYRRRRATVQRSFSDVKEAELRPIRGGLHAVLICKKPADDIVTELHARGIEVTALSQYWGGSSSAENGIVFGFGSHDDDTLDWALAEISEVIH</sequence>